<protein>
    <submittedName>
        <fullName evidence="2">Uncharacterized protein</fullName>
    </submittedName>
</protein>
<keyword evidence="1" id="KW-0472">Membrane</keyword>
<feature type="transmembrane region" description="Helical" evidence="1">
    <location>
        <begin position="6"/>
        <end position="23"/>
    </location>
</feature>
<organism evidence="2">
    <name type="scientific">Arundo donax</name>
    <name type="common">Giant reed</name>
    <name type="synonym">Donax arundinaceus</name>
    <dbReference type="NCBI Taxonomy" id="35708"/>
    <lineage>
        <taxon>Eukaryota</taxon>
        <taxon>Viridiplantae</taxon>
        <taxon>Streptophyta</taxon>
        <taxon>Embryophyta</taxon>
        <taxon>Tracheophyta</taxon>
        <taxon>Spermatophyta</taxon>
        <taxon>Magnoliopsida</taxon>
        <taxon>Liliopsida</taxon>
        <taxon>Poales</taxon>
        <taxon>Poaceae</taxon>
        <taxon>PACMAD clade</taxon>
        <taxon>Arundinoideae</taxon>
        <taxon>Arundineae</taxon>
        <taxon>Arundo</taxon>
    </lineage>
</organism>
<keyword evidence="1" id="KW-1133">Transmembrane helix</keyword>
<dbReference type="AlphaFoldDB" id="A0A0A9AYE8"/>
<dbReference type="EMBL" id="GBRH01241794">
    <property type="protein sequence ID" value="JAD56101.1"/>
    <property type="molecule type" value="Transcribed_RNA"/>
</dbReference>
<proteinExistence type="predicted"/>
<keyword evidence="1" id="KW-0812">Transmembrane</keyword>
<name>A0A0A9AYE8_ARUDO</name>
<reference evidence="2" key="2">
    <citation type="journal article" date="2015" name="Data Brief">
        <title>Shoot transcriptome of the giant reed, Arundo donax.</title>
        <authorList>
            <person name="Barrero R.A."/>
            <person name="Guerrero F.D."/>
            <person name="Moolhuijzen P."/>
            <person name="Goolsby J.A."/>
            <person name="Tidwell J."/>
            <person name="Bellgard S.E."/>
            <person name="Bellgard M.I."/>
        </authorList>
    </citation>
    <scope>NUCLEOTIDE SEQUENCE</scope>
    <source>
        <tissue evidence="2">Shoot tissue taken approximately 20 cm above the soil surface</tissue>
    </source>
</reference>
<sequence length="26" mass="3010">MHMNFGVHYAAVISAIYNLKMLLADW</sequence>
<accession>A0A0A9AYE8</accession>
<reference evidence="2" key="1">
    <citation type="submission" date="2014-09" db="EMBL/GenBank/DDBJ databases">
        <authorList>
            <person name="Magalhaes I.L.F."/>
            <person name="Oliveira U."/>
            <person name="Santos F.R."/>
            <person name="Vidigal T.H.D.A."/>
            <person name="Brescovit A.D."/>
            <person name="Santos A.J."/>
        </authorList>
    </citation>
    <scope>NUCLEOTIDE SEQUENCE</scope>
    <source>
        <tissue evidence="2">Shoot tissue taken approximately 20 cm above the soil surface</tissue>
    </source>
</reference>
<evidence type="ECO:0000256" key="1">
    <source>
        <dbReference type="SAM" id="Phobius"/>
    </source>
</evidence>
<evidence type="ECO:0000313" key="2">
    <source>
        <dbReference type="EMBL" id="JAD56101.1"/>
    </source>
</evidence>